<organism evidence="1 2">
    <name type="scientific">Phytophthora aleatoria</name>
    <dbReference type="NCBI Taxonomy" id="2496075"/>
    <lineage>
        <taxon>Eukaryota</taxon>
        <taxon>Sar</taxon>
        <taxon>Stramenopiles</taxon>
        <taxon>Oomycota</taxon>
        <taxon>Peronosporomycetes</taxon>
        <taxon>Peronosporales</taxon>
        <taxon>Peronosporaceae</taxon>
        <taxon>Phytophthora</taxon>
    </lineage>
</organism>
<protein>
    <submittedName>
        <fullName evidence="1">Uncharacterized protein</fullName>
    </submittedName>
</protein>
<dbReference type="Proteomes" id="UP000709295">
    <property type="component" value="Unassembled WGS sequence"/>
</dbReference>
<evidence type="ECO:0000313" key="2">
    <source>
        <dbReference type="Proteomes" id="UP000709295"/>
    </source>
</evidence>
<dbReference type="EMBL" id="JAENGY010002021">
    <property type="protein sequence ID" value="KAG6945790.1"/>
    <property type="molecule type" value="Genomic_DNA"/>
</dbReference>
<evidence type="ECO:0000313" key="1">
    <source>
        <dbReference type="EMBL" id="KAG6945790.1"/>
    </source>
</evidence>
<keyword evidence="2" id="KW-1185">Reference proteome</keyword>
<proteinExistence type="predicted"/>
<name>A0A8J5MCW5_9STRA</name>
<gene>
    <name evidence="1" type="ORF">JG688_00016379</name>
</gene>
<reference evidence="1" key="1">
    <citation type="submission" date="2021-01" db="EMBL/GenBank/DDBJ databases">
        <title>Phytophthora aleatoria, a newly-described species from Pinus radiata is distinct from Phytophthora cactorum isolates based on comparative genomics.</title>
        <authorList>
            <person name="Mcdougal R."/>
            <person name="Panda P."/>
            <person name="Williams N."/>
            <person name="Studholme D.J."/>
        </authorList>
    </citation>
    <scope>NUCLEOTIDE SEQUENCE</scope>
    <source>
        <strain evidence="1">NZFS 4037</strain>
    </source>
</reference>
<sequence length="147" mass="17136">MQEILSAKAAVEEHGPIVVATVEGLKTHLQGKNQTTRIRIRMKLIWTSDHTYGQWQLIWMHFVDARVPEPLEKMLRVFRDPYEANRQDIDSILLTATLWNLESGSELLPRPGTVVNIDEYSNLQLYRDSQCQITTRLSQLNWERSDM</sequence>
<comment type="caution">
    <text evidence="1">The sequence shown here is derived from an EMBL/GenBank/DDBJ whole genome shotgun (WGS) entry which is preliminary data.</text>
</comment>
<accession>A0A8J5MCW5</accession>
<dbReference type="AlphaFoldDB" id="A0A8J5MCW5"/>